<dbReference type="Gene3D" id="3.40.50.150">
    <property type="entry name" value="Vaccinia Virus protein VP39"/>
    <property type="match status" value="1"/>
</dbReference>
<organism evidence="4 5">
    <name type="scientific">Magnetovibrio blakemorei</name>
    <dbReference type="NCBI Taxonomy" id="28181"/>
    <lineage>
        <taxon>Bacteria</taxon>
        <taxon>Pseudomonadati</taxon>
        <taxon>Pseudomonadota</taxon>
        <taxon>Alphaproteobacteria</taxon>
        <taxon>Rhodospirillales</taxon>
        <taxon>Magnetovibrionaceae</taxon>
        <taxon>Magnetovibrio</taxon>
    </lineage>
</organism>
<dbReference type="InterPro" id="IPR029063">
    <property type="entry name" value="SAM-dependent_MTases_sf"/>
</dbReference>
<dbReference type="CDD" id="cd02440">
    <property type="entry name" value="AdoMet_MTases"/>
    <property type="match status" value="1"/>
</dbReference>
<evidence type="ECO:0000313" key="5">
    <source>
        <dbReference type="Proteomes" id="UP000095347"/>
    </source>
</evidence>
<dbReference type="RefSeq" id="WP_069958545.1">
    <property type="nucleotide sequence ID" value="NZ_MCGG01000042.1"/>
</dbReference>
<reference evidence="5" key="1">
    <citation type="submission" date="2016-07" db="EMBL/GenBank/DDBJ databases">
        <authorList>
            <person name="Florea S."/>
            <person name="Webb J.S."/>
            <person name="Jaromczyk J."/>
            <person name="Schardl C.L."/>
        </authorList>
    </citation>
    <scope>NUCLEOTIDE SEQUENCE [LARGE SCALE GENOMIC DNA]</scope>
    <source>
        <strain evidence="5">MV-1</strain>
    </source>
</reference>
<dbReference type="GO" id="GO:0005737">
    <property type="term" value="C:cytoplasm"/>
    <property type="evidence" value="ECO:0007669"/>
    <property type="project" value="TreeGrafter"/>
</dbReference>
<dbReference type="Pfam" id="PF01135">
    <property type="entry name" value="PCMT"/>
    <property type="match status" value="1"/>
</dbReference>
<proteinExistence type="inferred from homology"/>
<gene>
    <name evidence="4" type="ORF">BEN30_13260</name>
</gene>
<evidence type="ECO:0000256" key="2">
    <source>
        <dbReference type="ARBA" id="ARBA00013346"/>
    </source>
</evidence>
<dbReference type="EMBL" id="MCGG01000042">
    <property type="protein sequence ID" value="OEJ65964.1"/>
    <property type="molecule type" value="Genomic_DNA"/>
</dbReference>
<dbReference type="SUPFAM" id="SSF53335">
    <property type="entry name" value="S-adenosyl-L-methionine-dependent methyltransferases"/>
    <property type="match status" value="1"/>
</dbReference>
<dbReference type="AlphaFoldDB" id="A0A1E5Q5S2"/>
<protein>
    <recommendedName>
        <fullName evidence="2">Protein-L-isoaspartate O-methyltransferase</fullName>
    </recommendedName>
    <alternativeName>
        <fullName evidence="3">Protein L-isoaspartyl methyltransferase</fullName>
    </alternativeName>
</protein>
<keyword evidence="5" id="KW-1185">Reference proteome</keyword>
<comment type="caution">
    <text evidence="4">The sequence shown here is derived from an EMBL/GenBank/DDBJ whole genome shotgun (WGS) entry which is preliminary data.</text>
</comment>
<dbReference type="GO" id="GO:0004719">
    <property type="term" value="F:protein-L-isoaspartate (D-aspartate) O-methyltransferase activity"/>
    <property type="evidence" value="ECO:0007669"/>
    <property type="project" value="InterPro"/>
</dbReference>
<dbReference type="PANTHER" id="PTHR11579:SF18">
    <property type="entry name" value="PROTEIN-L-ISOASPARTATE O-METHYLTRANSFERASE"/>
    <property type="match status" value="1"/>
</dbReference>
<evidence type="ECO:0000256" key="1">
    <source>
        <dbReference type="ARBA" id="ARBA00005369"/>
    </source>
</evidence>
<sequence>MDFALARHNMVEGQIRTNKVTDPLVVEVLDVLERESFLPAALKKLAYIDEDLIVGAGRILMEPMVMARLMQFAAIEDTDVALVVGAATGYEAVAISKIASAVVAVESNPELQRLAAENMATQGADTVTLVKGDLTKGNPDHGPYDVIFINGAVGELSSSLTDQLAEGGRLVYIKSGAGTGKAMLVSKVQGVVSQTELFDANVPVLPEFAAKAHFSF</sequence>
<dbReference type="Proteomes" id="UP000095347">
    <property type="component" value="Unassembled WGS sequence"/>
</dbReference>
<dbReference type="PANTHER" id="PTHR11579">
    <property type="entry name" value="PROTEIN-L-ISOASPARTATE O-METHYLTRANSFERASE"/>
    <property type="match status" value="1"/>
</dbReference>
<evidence type="ECO:0000256" key="3">
    <source>
        <dbReference type="ARBA" id="ARBA00030757"/>
    </source>
</evidence>
<dbReference type="STRING" id="28181.BEN30_13260"/>
<dbReference type="OrthoDB" id="9798496at2"/>
<comment type="similarity">
    <text evidence="1">Belongs to the methyltransferase superfamily. L-isoaspartyl/D-aspartyl protein methyltransferase family.</text>
</comment>
<dbReference type="InterPro" id="IPR000682">
    <property type="entry name" value="PCMT"/>
</dbReference>
<name>A0A1E5Q5S2_9PROT</name>
<evidence type="ECO:0000313" key="4">
    <source>
        <dbReference type="EMBL" id="OEJ65964.1"/>
    </source>
</evidence>
<accession>A0A1E5Q5S2</accession>